<proteinExistence type="predicted"/>
<organism evidence="2 3">
    <name type="scientific">Brevundimonas pondensis</name>
    <dbReference type="NCBI Taxonomy" id="2774189"/>
    <lineage>
        <taxon>Bacteria</taxon>
        <taxon>Pseudomonadati</taxon>
        <taxon>Pseudomonadota</taxon>
        <taxon>Alphaproteobacteria</taxon>
        <taxon>Caulobacterales</taxon>
        <taxon>Caulobacteraceae</taxon>
        <taxon>Brevundimonas</taxon>
    </lineage>
</organism>
<evidence type="ECO:0000256" key="1">
    <source>
        <dbReference type="SAM" id="SignalP"/>
    </source>
</evidence>
<dbReference type="Proteomes" id="UP000663942">
    <property type="component" value="Chromosome"/>
</dbReference>
<dbReference type="RefSeq" id="WP_207822372.1">
    <property type="nucleotide sequence ID" value="NZ_CP062006.1"/>
</dbReference>
<evidence type="ECO:0000313" key="3">
    <source>
        <dbReference type="Proteomes" id="UP000663942"/>
    </source>
</evidence>
<name>A0ABX7SJX9_9CAUL</name>
<accession>A0ABX7SJX9</accession>
<reference evidence="2 3" key="1">
    <citation type="submission" date="2020-09" db="EMBL/GenBank/DDBJ databases">
        <title>Brevundimonas sp. LVF1 isolated from an oligotrophic pond in Goettingen, Germany.</title>
        <authorList>
            <person name="Friedrich I."/>
            <person name="Klassen A."/>
            <person name="Neubauer H."/>
            <person name="Schneider D."/>
            <person name="Hertel R."/>
            <person name="Daniel R."/>
        </authorList>
    </citation>
    <scope>NUCLEOTIDE SEQUENCE [LARGE SCALE GENOMIC DNA]</scope>
    <source>
        <strain evidence="2 3">LVF1</strain>
    </source>
</reference>
<feature type="signal peptide" evidence="1">
    <location>
        <begin position="1"/>
        <end position="22"/>
    </location>
</feature>
<gene>
    <name evidence="2" type="ORF">IFE19_11330</name>
</gene>
<keyword evidence="1" id="KW-0732">Signal</keyword>
<evidence type="ECO:0000313" key="2">
    <source>
        <dbReference type="EMBL" id="QTC86731.1"/>
    </source>
</evidence>
<sequence>MKTVSLLAGVAALALSAVSAQAGEVYHATATTGALPGPTVNIPGLGMGFLNPNSTINETYAQGGVPTVGRDYLQGISPLVINDSNANVSMIEIKGLSADNNGTASLSDGATFTLKGAVSTDCAYYSGSSNSQTIDFGTIGIFASDNTGPAAAFDMTAPANVTIDSNLAGCNTSNTVTLSKSDIRGLVNNSSAGYDTNVFQANLPFSVTANYTAGAVGVAGAASPTSLVLTAASNSVSAQHGAWKSAMALNVNIPVPSKSLLAGSYQGDLTVNIAAF</sequence>
<keyword evidence="3" id="KW-1185">Reference proteome</keyword>
<dbReference type="EMBL" id="CP062006">
    <property type="protein sequence ID" value="QTC86731.1"/>
    <property type="molecule type" value="Genomic_DNA"/>
</dbReference>
<feature type="chain" id="PRO_5046641227" evidence="1">
    <location>
        <begin position="23"/>
        <end position="276"/>
    </location>
</feature>
<protein>
    <submittedName>
        <fullName evidence="2">Uncharacterized protein</fullName>
    </submittedName>
</protein>